<dbReference type="GO" id="GO:0009432">
    <property type="term" value="P:SOS response"/>
    <property type="evidence" value="ECO:0007669"/>
    <property type="project" value="TreeGrafter"/>
</dbReference>
<evidence type="ECO:0000256" key="5">
    <source>
        <dbReference type="ARBA" id="ARBA00022840"/>
    </source>
</evidence>
<dbReference type="Gene3D" id="3.40.50.300">
    <property type="entry name" value="P-loop containing nucleotide triphosphate hydrolases"/>
    <property type="match status" value="1"/>
</dbReference>
<dbReference type="AlphaFoldDB" id="H0E3Q3"/>
<evidence type="ECO:0000313" key="9">
    <source>
        <dbReference type="Proteomes" id="UP000005143"/>
    </source>
</evidence>
<keyword evidence="3" id="KW-0547">Nucleotide-binding</keyword>
<proteinExistence type="inferred from homology"/>
<dbReference type="PANTHER" id="PTHR11059:SF0">
    <property type="entry name" value="DNA REPAIR PROTEIN RECN"/>
    <property type="match status" value="1"/>
</dbReference>
<comment type="similarity">
    <text evidence="1">Belongs to the RecN family.</text>
</comment>
<evidence type="ECO:0000256" key="1">
    <source>
        <dbReference type="ARBA" id="ARBA00009441"/>
    </source>
</evidence>
<name>H0E3Q3_9ACTN</name>
<evidence type="ECO:0000313" key="8">
    <source>
        <dbReference type="EMBL" id="EHN11673.1"/>
    </source>
</evidence>
<comment type="caution">
    <text evidence="8">The sequence shown here is derived from an EMBL/GenBank/DDBJ whole genome shotgun (WGS) entry which is preliminary data.</text>
</comment>
<keyword evidence="4" id="KW-0227">DNA damage</keyword>
<reference evidence="8 9" key="1">
    <citation type="journal article" date="2013" name="Biodegradation">
        <title>Quantitative proteomic analysis of ibuprofen-degrading Patulibacter sp. strain I11.</title>
        <authorList>
            <person name="Almeida B."/>
            <person name="Kjeldal H."/>
            <person name="Lolas I."/>
            <person name="Knudsen A.D."/>
            <person name="Carvalho G."/>
            <person name="Nielsen K.L."/>
            <person name="Barreto Crespo M.T."/>
            <person name="Stensballe A."/>
            <person name="Nielsen J.L."/>
        </authorList>
    </citation>
    <scope>NUCLEOTIDE SEQUENCE [LARGE SCALE GENOMIC DNA]</scope>
    <source>
        <strain evidence="8 9">I11</strain>
    </source>
</reference>
<dbReference type="InterPro" id="IPR027417">
    <property type="entry name" value="P-loop_NTPase"/>
</dbReference>
<evidence type="ECO:0000256" key="7">
    <source>
        <dbReference type="ARBA" id="ARBA00033408"/>
    </source>
</evidence>
<keyword evidence="5" id="KW-0067">ATP-binding</keyword>
<protein>
    <recommendedName>
        <fullName evidence="2">DNA repair protein RecN</fullName>
    </recommendedName>
    <alternativeName>
        <fullName evidence="7">Recombination protein N</fullName>
    </alternativeName>
</protein>
<dbReference type="SUPFAM" id="SSF52540">
    <property type="entry name" value="P-loop containing nucleoside triphosphate hydrolases"/>
    <property type="match status" value="1"/>
</dbReference>
<dbReference type="GO" id="GO:0043590">
    <property type="term" value="C:bacterial nucleoid"/>
    <property type="evidence" value="ECO:0007669"/>
    <property type="project" value="TreeGrafter"/>
</dbReference>
<dbReference type="GO" id="GO:0005524">
    <property type="term" value="F:ATP binding"/>
    <property type="evidence" value="ECO:0007669"/>
    <property type="project" value="UniProtKB-KW"/>
</dbReference>
<dbReference type="Proteomes" id="UP000005143">
    <property type="component" value="Unassembled WGS sequence"/>
</dbReference>
<evidence type="ECO:0000256" key="2">
    <source>
        <dbReference type="ARBA" id="ARBA00021315"/>
    </source>
</evidence>
<dbReference type="GO" id="GO:0006310">
    <property type="term" value="P:DNA recombination"/>
    <property type="evidence" value="ECO:0007669"/>
    <property type="project" value="InterPro"/>
</dbReference>
<dbReference type="GO" id="GO:0006281">
    <property type="term" value="P:DNA repair"/>
    <property type="evidence" value="ECO:0007669"/>
    <property type="project" value="UniProtKB-KW"/>
</dbReference>
<accession>H0E3Q3</accession>
<dbReference type="PANTHER" id="PTHR11059">
    <property type="entry name" value="DNA REPAIR PROTEIN RECN"/>
    <property type="match status" value="1"/>
</dbReference>
<dbReference type="InterPro" id="IPR004604">
    <property type="entry name" value="DNA_recomb/repair_RecN"/>
</dbReference>
<gene>
    <name evidence="8" type="ORF">PAI11_14270</name>
</gene>
<dbReference type="EMBL" id="AGUD01000079">
    <property type="protein sequence ID" value="EHN11673.1"/>
    <property type="molecule type" value="Genomic_DNA"/>
</dbReference>
<organism evidence="8 9">
    <name type="scientific">Patulibacter medicamentivorans</name>
    <dbReference type="NCBI Taxonomy" id="1097667"/>
    <lineage>
        <taxon>Bacteria</taxon>
        <taxon>Bacillati</taxon>
        <taxon>Actinomycetota</taxon>
        <taxon>Thermoleophilia</taxon>
        <taxon>Solirubrobacterales</taxon>
        <taxon>Patulibacteraceae</taxon>
        <taxon>Patulibacter</taxon>
    </lineage>
</organism>
<evidence type="ECO:0000256" key="4">
    <source>
        <dbReference type="ARBA" id="ARBA00022763"/>
    </source>
</evidence>
<evidence type="ECO:0000256" key="6">
    <source>
        <dbReference type="ARBA" id="ARBA00023204"/>
    </source>
</evidence>
<keyword evidence="6" id="KW-0234">DNA repair</keyword>
<sequence>MERLARLAMPAATLEVLVEPRDPGPTGSDQCELVLAPNPGVPAAPVRDAASGGELSRVMLALLAVAGDGSGATQVFDEIDSGVGGQTGRAVGEQLRALAEGGQVLCITHLPQIAALADRHFAIEKDTDAEPARTVVRRLAERDVVGELVRMLGGEHGDKGARRHAEELRRAA</sequence>
<dbReference type="PATRIC" id="fig|1097667.3.peg.1417"/>
<dbReference type="CDD" id="cd03241">
    <property type="entry name" value="ABC_RecN"/>
    <property type="match status" value="1"/>
</dbReference>
<keyword evidence="9" id="KW-1185">Reference proteome</keyword>
<evidence type="ECO:0000256" key="3">
    <source>
        <dbReference type="ARBA" id="ARBA00022741"/>
    </source>
</evidence>